<gene>
    <name evidence="1" type="ORF">AR438_06480</name>
</gene>
<evidence type="ECO:0000313" key="2">
    <source>
        <dbReference type="Proteomes" id="UP000051682"/>
    </source>
</evidence>
<evidence type="ECO:0000313" key="1">
    <source>
        <dbReference type="EMBL" id="KQK26411.1"/>
    </source>
</evidence>
<name>A0A0Q3K9R3_9FLAO</name>
<dbReference type="AlphaFoldDB" id="A0A0Q3K9R3"/>
<comment type="caution">
    <text evidence="1">The sequence shown here is derived from an EMBL/GenBank/DDBJ whole genome shotgun (WGS) entry which is preliminary data.</text>
</comment>
<evidence type="ECO:0008006" key="3">
    <source>
        <dbReference type="Google" id="ProtNLM"/>
    </source>
</evidence>
<keyword evidence="2" id="KW-1185">Reference proteome</keyword>
<organism evidence="1 2">
    <name type="scientific">Chryseobacterium aquaticum</name>
    <dbReference type="NCBI Taxonomy" id="452084"/>
    <lineage>
        <taxon>Bacteria</taxon>
        <taxon>Pseudomonadati</taxon>
        <taxon>Bacteroidota</taxon>
        <taxon>Flavobacteriia</taxon>
        <taxon>Flavobacteriales</taxon>
        <taxon>Weeksellaceae</taxon>
        <taxon>Chryseobacterium group</taxon>
        <taxon>Chryseobacterium</taxon>
    </lineage>
</organism>
<protein>
    <recommendedName>
        <fullName evidence="3">GIY-YIG domain-containing protein</fullName>
    </recommendedName>
</protein>
<accession>A0A0Q3K9R3</accession>
<proteinExistence type="predicted"/>
<sequence length="194" mass="23212">MIEKKYIDVIREFDLNIDNYVIDLQSKIEDINFDIGTSIVFVMTSDLDTKAIFSNIKKQGLYLFELNVDSLYPNVKYRKTKLKRFADDWKKKKNDSFFSSSIIQSRLKKYEQFNEEWIPLYIGKNKNLNKRLIEHVDLDPKKQTYAMKLRHRPSFSNAKYRVSILELDVKNYDFIVPHIERVLRDKYVPIVGKQ</sequence>
<dbReference type="OrthoDB" id="1443922at2"/>
<dbReference type="Proteomes" id="UP000051682">
    <property type="component" value="Unassembled WGS sequence"/>
</dbReference>
<dbReference type="STRING" id="452084.AR438_06480"/>
<reference evidence="1 2" key="1">
    <citation type="submission" date="2015-10" db="EMBL/GenBank/DDBJ databases">
        <title>Chryseobacterium aquaticum genome.</title>
        <authorList>
            <person name="Newman J.D."/>
            <person name="Ferguson M.B."/>
            <person name="Miller J.R."/>
        </authorList>
    </citation>
    <scope>NUCLEOTIDE SEQUENCE [LARGE SCALE GENOMIC DNA]</scope>
    <source>
        <strain evidence="1 2">KCTC 12483</strain>
    </source>
</reference>
<dbReference type="EMBL" id="LLYZ01000004">
    <property type="protein sequence ID" value="KQK26411.1"/>
    <property type="molecule type" value="Genomic_DNA"/>
</dbReference>
<dbReference type="RefSeq" id="WP_056013336.1">
    <property type="nucleotide sequence ID" value="NZ_LLYZ01000004.1"/>
</dbReference>